<keyword evidence="3" id="KW-0813">Transport</keyword>
<dbReference type="GO" id="GO:0005524">
    <property type="term" value="F:ATP binding"/>
    <property type="evidence" value="ECO:0007669"/>
    <property type="project" value="UniProtKB-KW"/>
</dbReference>
<dbReference type="InterPro" id="IPR027417">
    <property type="entry name" value="P-loop_NTPase"/>
</dbReference>
<dbReference type="FunFam" id="3.40.50.300:FF:000302">
    <property type="entry name" value="ATP-binding cassette subfamily B member 5"/>
    <property type="match status" value="1"/>
</dbReference>
<dbReference type="PANTHER" id="PTHR43394">
    <property type="entry name" value="ATP-DEPENDENT PERMEASE MDL1, MITOCHONDRIAL"/>
    <property type="match status" value="1"/>
</dbReference>
<dbReference type="GO" id="GO:0015421">
    <property type="term" value="F:ABC-type oligopeptide transporter activity"/>
    <property type="evidence" value="ECO:0007669"/>
    <property type="project" value="TreeGrafter"/>
</dbReference>
<dbReference type="PROSITE" id="PS50929">
    <property type="entry name" value="ABC_TM1F"/>
    <property type="match status" value="2"/>
</dbReference>
<dbReference type="Gene3D" id="3.40.50.300">
    <property type="entry name" value="P-loop containing nucleotide triphosphate hydrolases"/>
    <property type="match status" value="3"/>
</dbReference>
<keyword evidence="5" id="KW-0547">Nucleotide-binding</keyword>
<evidence type="ECO:0000256" key="6">
    <source>
        <dbReference type="ARBA" id="ARBA00022840"/>
    </source>
</evidence>
<comment type="caution">
    <text evidence="13">The sequence shown here is derived from an EMBL/GenBank/DDBJ whole genome shotgun (WGS) entry which is preliminary data.</text>
</comment>
<dbReference type="PROSITE" id="PS00211">
    <property type="entry name" value="ABC_TRANSPORTER_1"/>
    <property type="match status" value="2"/>
</dbReference>
<dbReference type="AlphaFoldDB" id="A0A1R1PZ42"/>
<dbReference type="InterPro" id="IPR011527">
    <property type="entry name" value="ABC1_TM_dom"/>
</dbReference>
<comment type="subcellular location">
    <subcellularLocation>
        <location evidence="1">Membrane</location>
        <topology evidence="1">Multi-pass membrane protein</topology>
    </subcellularLocation>
</comment>
<feature type="transmembrane region" description="Helical" evidence="10">
    <location>
        <begin position="176"/>
        <end position="194"/>
    </location>
</feature>
<evidence type="ECO:0000256" key="4">
    <source>
        <dbReference type="ARBA" id="ARBA00022692"/>
    </source>
</evidence>
<sequence length="1160" mass="126811">MSQEAGWFDSVDVGALTTRMTSDISTIKNGIDEKTGVVVQHTTTFLGGFVLAFVKGWRMALVVLSVMPLMIGSAAIMGMNVSKWTNKVQESFAETGAVATEVLSSMRTVMAFNSQKKEIDRYSSKLDKGYKAGMRRTMVLGLGLGATFFFIYILYSLGFWYGAKLIRNNTSTLSEVLNVFFALVMGGFILGGAAPSISAISSARGAAPDVFDVIDKKSKIDATDLESGDSAEDIKGEIEFRNVTFNYPTRGEVKVLNNVSIKVKPGQKVAFVGESGCGKSTTIALVQRLYDCLEGNVLIDGKDIREYNVRSLRQNMGLVSQEPVLFGVSIAQNIKWGAKDYENNPPTQEDVEEACRGANIHDFIMTLPEKYETLVGERGALLSGGQKQRIAIARALIRNPKILLLDEATSALDTESEKLVQDALDKSTVNRTTITIAHRLSTIKSSDMIYVFGKGQVIESGTHAELVAMDGAYASLVKAQDLRKKDDILSESKIDHQNEKDELEEKLIGANKSMSKIQRLSEEETTKDQSSNKKGSYTDLLWVLRKYSSQVRPFIPGVLVSMIDGCILPSFSLIFSRIVIAFGEPDPKKQKKDTDFYAFVFLMFAVGNFATLALRTYLFGRGAVRLNDKLKSDMFTSIVYQDSEFFDKPTNGSGALTLRLASEPDDIYKACADAFPLIFSCLGSVITALTIGFTRSWMISLVVLAVFPALAFTQAQQSKGMMSAAIKSKSIEELIAQEASESITNIRTVTSLSRENTYISSYIEKNMVPHRTTLKGYYINGLLYGFSTCAQFLVFSLAFYSGSRFVMNENIDTTQMLDALYAILFAAFALGQTSSVMSMIPNALASAFKIRELFNTSPTIDIAVDNLANRKCILPAELNGEIKADSTSFSYPTRPDILALNNVNVNAAPGQTIALVGSSGSGKSTIINLILRLYDVLEGSVSVDSVDVRDWPLDKLRDHPSLVSQEPVLFDCSASENIKYGKPDATEFEVQQAAKAANIHNLLMDLPDGYNTRVGGKGSMLSGGQKQRIAIARALIRNPKILLLDEATSALDTESEKVVQYALDKASVARALIRNPKILLLDEATSALDTESEKVVQYALDKASVGRTTISVAHRLSTIQNADWIYVFKSGEVIEQGNHESLIGLGGTYASLVKQQSLAN</sequence>
<dbReference type="OrthoDB" id="6500128at2759"/>
<dbReference type="FunFam" id="3.40.50.300:FF:000604">
    <property type="entry name" value="ABC transporter B family member 28"/>
    <property type="match status" value="1"/>
</dbReference>
<dbReference type="CDD" id="cd03249">
    <property type="entry name" value="ABC_MTABC3_MDL1_MDL2"/>
    <property type="match status" value="2"/>
</dbReference>
<proteinExistence type="inferred from homology"/>
<comment type="similarity">
    <text evidence="2">Belongs to the ABC transporter superfamily. ABCB family. Multidrug resistance exporter (TC 3.A.1.201) subfamily.</text>
</comment>
<dbReference type="GO" id="GO:0016887">
    <property type="term" value="F:ATP hydrolysis activity"/>
    <property type="evidence" value="ECO:0007669"/>
    <property type="project" value="InterPro"/>
</dbReference>
<feature type="transmembrane region" description="Helical" evidence="10">
    <location>
        <begin position="56"/>
        <end position="77"/>
    </location>
</feature>
<evidence type="ECO:0000256" key="1">
    <source>
        <dbReference type="ARBA" id="ARBA00004141"/>
    </source>
</evidence>
<evidence type="ECO:0000256" key="7">
    <source>
        <dbReference type="ARBA" id="ARBA00022989"/>
    </source>
</evidence>
<evidence type="ECO:0000313" key="14">
    <source>
        <dbReference type="Proteomes" id="UP000188320"/>
    </source>
</evidence>
<protein>
    <submittedName>
        <fullName evidence="13">Multidrug resistance protein 1A</fullName>
    </submittedName>
</protein>
<feature type="domain" description="ABC transporter" evidence="11">
    <location>
        <begin position="238"/>
        <end position="479"/>
    </location>
</feature>
<evidence type="ECO:0000256" key="10">
    <source>
        <dbReference type="SAM" id="Phobius"/>
    </source>
</evidence>
<feature type="transmembrane region" description="Helical" evidence="10">
    <location>
        <begin position="554"/>
        <end position="576"/>
    </location>
</feature>
<feature type="domain" description="ABC transmembrane type-1" evidence="12">
    <location>
        <begin position="1"/>
        <end position="202"/>
    </location>
</feature>
<dbReference type="Pfam" id="PF00005">
    <property type="entry name" value="ABC_tran"/>
    <property type="match status" value="2"/>
</dbReference>
<evidence type="ECO:0000256" key="5">
    <source>
        <dbReference type="ARBA" id="ARBA00022741"/>
    </source>
</evidence>
<evidence type="ECO:0000259" key="11">
    <source>
        <dbReference type="PROSITE" id="PS50893"/>
    </source>
</evidence>
<keyword evidence="9" id="KW-0175">Coiled coil</keyword>
<dbReference type="SUPFAM" id="SSF90123">
    <property type="entry name" value="ABC transporter transmembrane region"/>
    <property type="match status" value="2"/>
</dbReference>
<dbReference type="Pfam" id="PF00664">
    <property type="entry name" value="ABC_membrane"/>
    <property type="match status" value="2"/>
</dbReference>
<keyword evidence="4 10" id="KW-0812">Transmembrane</keyword>
<feature type="transmembrane region" description="Helical" evidence="10">
    <location>
        <begin position="596"/>
        <end position="618"/>
    </location>
</feature>
<keyword evidence="14" id="KW-1185">Reference proteome</keyword>
<dbReference type="PROSITE" id="PS50893">
    <property type="entry name" value="ABC_TRANSPORTER_2"/>
    <property type="match status" value="2"/>
</dbReference>
<reference evidence="14" key="1">
    <citation type="submission" date="2017-01" db="EMBL/GenBank/DDBJ databases">
        <authorList>
            <person name="Wang Y."/>
            <person name="White M."/>
            <person name="Kvist S."/>
            <person name="Moncalvo J.-M."/>
        </authorList>
    </citation>
    <scope>NUCLEOTIDE SEQUENCE [LARGE SCALE GENOMIC DNA]</scope>
    <source>
        <strain evidence="14">COL-18-3</strain>
    </source>
</reference>
<dbReference type="InterPro" id="IPR017871">
    <property type="entry name" value="ABC_transporter-like_CS"/>
</dbReference>
<dbReference type="CDD" id="cd18577">
    <property type="entry name" value="ABC_6TM_Pgp_ABCB1_D1_like"/>
    <property type="match status" value="1"/>
</dbReference>
<dbReference type="EMBL" id="LSSK01000010">
    <property type="protein sequence ID" value="OMH86209.1"/>
    <property type="molecule type" value="Genomic_DNA"/>
</dbReference>
<dbReference type="SMART" id="SM00382">
    <property type="entry name" value="AAA"/>
    <property type="match status" value="2"/>
</dbReference>
<feature type="domain" description="ABC transmembrane type-1" evidence="12">
    <location>
        <begin position="557"/>
        <end position="842"/>
    </location>
</feature>
<dbReference type="GO" id="GO:0005743">
    <property type="term" value="C:mitochondrial inner membrane"/>
    <property type="evidence" value="ECO:0007669"/>
    <property type="project" value="TreeGrafter"/>
</dbReference>
<dbReference type="InterPro" id="IPR039421">
    <property type="entry name" value="Type_1_exporter"/>
</dbReference>
<organism evidence="13 14">
    <name type="scientific">Zancudomyces culisetae</name>
    <name type="common">Gut fungus</name>
    <name type="synonym">Smittium culisetae</name>
    <dbReference type="NCBI Taxonomy" id="1213189"/>
    <lineage>
        <taxon>Eukaryota</taxon>
        <taxon>Fungi</taxon>
        <taxon>Fungi incertae sedis</taxon>
        <taxon>Zoopagomycota</taxon>
        <taxon>Kickxellomycotina</taxon>
        <taxon>Harpellomycetes</taxon>
        <taxon>Harpellales</taxon>
        <taxon>Legeriomycetaceae</taxon>
        <taxon>Zancudomyces</taxon>
    </lineage>
</organism>
<feature type="domain" description="ABC transporter" evidence="11">
    <location>
        <begin position="882"/>
        <end position="1155"/>
    </location>
</feature>
<evidence type="ECO:0000256" key="2">
    <source>
        <dbReference type="ARBA" id="ARBA00007577"/>
    </source>
</evidence>
<evidence type="ECO:0000256" key="3">
    <source>
        <dbReference type="ARBA" id="ARBA00022448"/>
    </source>
</evidence>
<keyword evidence="8 10" id="KW-0472">Membrane</keyword>
<evidence type="ECO:0000256" key="8">
    <source>
        <dbReference type="ARBA" id="ARBA00023136"/>
    </source>
</evidence>
<dbReference type="GO" id="GO:0090374">
    <property type="term" value="P:oligopeptide export from mitochondrion"/>
    <property type="evidence" value="ECO:0007669"/>
    <property type="project" value="TreeGrafter"/>
</dbReference>
<dbReference type="InterPro" id="IPR003593">
    <property type="entry name" value="AAA+_ATPase"/>
</dbReference>
<accession>A0A1R1PZ42</accession>
<dbReference type="InterPro" id="IPR036640">
    <property type="entry name" value="ABC1_TM_sf"/>
</dbReference>
<evidence type="ECO:0000256" key="9">
    <source>
        <dbReference type="SAM" id="Coils"/>
    </source>
</evidence>
<gene>
    <name evidence="13" type="ORF">AX774_g236</name>
</gene>
<name>A0A1R1PZ42_ZANCU</name>
<dbReference type="SUPFAM" id="SSF52540">
    <property type="entry name" value="P-loop containing nucleoside triphosphate hydrolases"/>
    <property type="match status" value="3"/>
</dbReference>
<keyword evidence="6" id="KW-0067">ATP-binding</keyword>
<evidence type="ECO:0000313" key="13">
    <source>
        <dbReference type="EMBL" id="OMH86209.1"/>
    </source>
</evidence>
<feature type="coiled-coil region" evidence="9">
    <location>
        <begin position="493"/>
        <end position="520"/>
    </location>
</feature>
<dbReference type="Gene3D" id="1.20.1560.10">
    <property type="entry name" value="ABC transporter type 1, transmembrane domain"/>
    <property type="match status" value="1"/>
</dbReference>
<feature type="transmembrane region" description="Helical" evidence="10">
    <location>
        <begin position="138"/>
        <end position="161"/>
    </location>
</feature>
<keyword evidence="7 10" id="KW-1133">Transmembrane helix</keyword>
<dbReference type="Proteomes" id="UP000188320">
    <property type="component" value="Unassembled WGS sequence"/>
</dbReference>
<dbReference type="InterPro" id="IPR003439">
    <property type="entry name" value="ABC_transporter-like_ATP-bd"/>
</dbReference>
<evidence type="ECO:0000259" key="12">
    <source>
        <dbReference type="PROSITE" id="PS50929"/>
    </source>
</evidence>
<feature type="transmembrane region" description="Helical" evidence="10">
    <location>
        <begin position="820"/>
        <end position="844"/>
    </location>
</feature>
<dbReference type="CDD" id="cd18578">
    <property type="entry name" value="ABC_6TM_Pgp_ABCB1_D2_like"/>
    <property type="match status" value="1"/>
</dbReference>
<feature type="transmembrane region" description="Helical" evidence="10">
    <location>
        <begin position="777"/>
        <end position="800"/>
    </location>
</feature>
<dbReference type="PANTHER" id="PTHR43394:SF27">
    <property type="entry name" value="ATP-DEPENDENT TRANSLOCASE ABCB1-LIKE"/>
    <property type="match status" value="1"/>
</dbReference>
<feature type="transmembrane region" description="Helical" evidence="10">
    <location>
        <begin position="674"/>
        <end position="691"/>
    </location>
</feature>